<proteinExistence type="predicted"/>
<reference evidence="1" key="1">
    <citation type="submission" date="2023-03" db="EMBL/GenBank/DDBJ databases">
        <title>Massive genome expansion in bonnet fungi (Mycena s.s.) driven by repeated elements and novel gene families across ecological guilds.</title>
        <authorList>
            <consortium name="Lawrence Berkeley National Laboratory"/>
            <person name="Harder C.B."/>
            <person name="Miyauchi S."/>
            <person name="Viragh M."/>
            <person name="Kuo A."/>
            <person name="Thoen E."/>
            <person name="Andreopoulos B."/>
            <person name="Lu D."/>
            <person name="Skrede I."/>
            <person name="Drula E."/>
            <person name="Henrissat B."/>
            <person name="Morin E."/>
            <person name="Kohler A."/>
            <person name="Barry K."/>
            <person name="LaButti K."/>
            <person name="Morin E."/>
            <person name="Salamov A."/>
            <person name="Lipzen A."/>
            <person name="Mereny Z."/>
            <person name="Hegedus B."/>
            <person name="Baldrian P."/>
            <person name="Stursova M."/>
            <person name="Weitz H."/>
            <person name="Taylor A."/>
            <person name="Grigoriev I.V."/>
            <person name="Nagy L.G."/>
            <person name="Martin F."/>
            <person name="Kauserud H."/>
        </authorList>
    </citation>
    <scope>NUCLEOTIDE SEQUENCE</scope>
    <source>
        <strain evidence="1">CBHHK182m</strain>
    </source>
</reference>
<accession>A0AAD7ME50</accession>
<protein>
    <submittedName>
        <fullName evidence="1">Uncharacterized protein</fullName>
    </submittedName>
</protein>
<gene>
    <name evidence="1" type="ORF">B0H16DRAFT_1211608</name>
</gene>
<dbReference type="EMBL" id="JARKIB010000355">
    <property type="protein sequence ID" value="KAJ7712892.1"/>
    <property type="molecule type" value="Genomic_DNA"/>
</dbReference>
<keyword evidence="2" id="KW-1185">Reference proteome</keyword>
<sequence>FTFQAYPNPTPPVPPAGSYKHDLASGSYPLQWANWDDFHNWRTAEECAQCYPGASLILGNYHSEHNHPIGNPNLRFTQISKETKEYIAGLLRLKVAPDHILHLLHHGVYNHNDLFEHDQDGSSAAARNKFIQLRDIQRIEKNIEAESVRLHPDD</sequence>
<name>A0AAD7ME50_9AGAR</name>
<feature type="non-terminal residue" evidence="1">
    <location>
        <position position="154"/>
    </location>
</feature>
<evidence type="ECO:0000313" key="2">
    <source>
        <dbReference type="Proteomes" id="UP001215598"/>
    </source>
</evidence>
<dbReference type="AlphaFoldDB" id="A0AAD7ME50"/>
<dbReference type="Proteomes" id="UP001215598">
    <property type="component" value="Unassembled WGS sequence"/>
</dbReference>
<comment type="caution">
    <text evidence="1">The sequence shown here is derived from an EMBL/GenBank/DDBJ whole genome shotgun (WGS) entry which is preliminary data.</text>
</comment>
<organism evidence="1 2">
    <name type="scientific">Mycena metata</name>
    <dbReference type="NCBI Taxonomy" id="1033252"/>
    <lineage>
        <taxon>Eukaryota</taxon>
        <taxon>Fungi</taxon>
        <taxon>Dikarya</taxon>
        <taxon>Basidiomycota</taxon>
        <taxon>Agaricomycotina</taxon>
        <taxon>Agaricomycetes</taxon>
        <taxon>Agaricomycetidae</taxon>
        <taxon>Agaricales</taxon>
        <taxon>Marasmiineae</taxon>
        <taxon>Mycenaceae</taxon>
        <taxon>Mycena</taxon>
    </lineage>
</organism>
<evidence type="ECO:0000313" key="1">
    <source>
        <dbReference type="EMBL" id="KAJ7712892.1"/>
    </source>
</evidence>
<feature type="non-terminal residue" evidence="1">
    <location>
        <position position="1"/>
    </location>
</feature>